<comment type="subcellular location">
    <subcellularLocation>
        <location evidence="2">Membrane</location>
    </subcellularLocation>
</comment>
<dbReference type="InterPro" id="IPR000014">
    <property type="entry name" value="PAS"/>
</dbReference>
<dbReference type="SUPFAM" id="SSF55785">
    <property type="entry name" value="PYP-like sensor domain (PAS domain)"/>
    <property type="match status" value="1"/>
</dbReference>
<dbReference type="FunFam" id="3.30.565.10:FF:000006">
    <property type="entry name" value="Sensor histidine kinase WalK"/>
    <property type="match status" value="1"/>
</dbReference>
<dbReference type="SMART" id="SM00304">
    <property type="entry name" value="HAMP"/>
    <property type="match status" value="1"/>
</dbReference>
<accession>A0A1Z3HK95</accession>
<dbReference type="CDD" id="cd00082">
    <property type="entry name" value="HisKA"/>
    <property type="match status" value="1"/>
</dbReference>
<dbReference type="PROSITE" id="PS50109">
    <property type="entry name" value="HIS_KIN"/>
    <property type="match status" value="1"/>
</dbReference>
<dbReference type="Proteomes" id="UP000191901">
    <property type="component" value="Chromosome"/>
</dbReference>
<dbReference type="PANTHER" id="PTHR43711:SF13">
    <property type="entry name" value="DRUG SENSORY PROTEIN A"/>
    <property type="match status" value="1"/>
</dbReference>
<dbReference type="SUPFAM" id="SSF55874">
    <property type="entry name" value="ATPase domain of HSP90 chaperone/DNA topoisomerase II/histidine kinase"/>
    <property type="match status" value="1"/>
</dbReference>
<protein>
    <recommendedName>
        <fullName evidence="3">histidine kinase</fullName>
        <ecNumber evidence="3">2.7.13.3</ecNumber>
    </recommendedName>
</protein>
<feature type="coiled-coil region" evidence="9">
    <location>
        <begin position="246"/>
        <end position="281"/>
    </location>
</feature>
<dbReference type="GO" id="GO:0000155">
    <property type="term" value="F:phosphorelay sensor kinase activity"/>
    <property type="evidence" value="ECO:0007669"/>
    <property type="project" value="InterPro"/>
</dbReference>
<keyword evidence="4" id="KW-0597">Phosphoprotein</keyword>
<dbReference type="Pfam" id="PF00512">
    <property type="entry name" value="HisKA"/>
    <property type="match status" value="1"/>
</dbReference>
<evidence type="ECO:0000313" key="14">
    <source>
        <dbReference type="EMBL" id="ASC70507.1"/>
    </source>
</evidence>
<evidence type="ECO:0000256" key="8">
    <source>
        <dbReference type="ARBA" id="ARBA00023136"/>
    </source>
</evidence>
<keyword evidence="9" id="KW-0175">Coiled coil</keyword>
<dbReference type="Gene3D" id="1.10.287.130">
    <property type="match status" value="1"/>
</dbReference>
<feature type="domain" description="PAS" evidence="12">
    <location>
        <begin position="274"/>
        <end position="344"/>
    </location>
</feature>
<dbReference type="CDD" id="cd06225">
    <property type="entry name" value="HAMP"/>
    <property type="match status" value="1"/>
</dbReference>
<feature type="transmembrane region" description="Helical" evidence="10">
    <location>
        <begin position="25"/>
        <end position="45"/>
    </location>
</feature>
<feature type="domain" description="Histidine kinase" evidence="11">
    <location>
        <begin position="403"/>
        <end position="629"/>
    </location>
</feature>
<proteinExistence type="predicted"/>
<dbReference type="RefSeq" id="WP_080807423.1">
    <property type="nucleotide sequence ID" value="NZ_CP021983.2"/>
</dbReference>
<keyword evidence="7" id="KW-0902">Two-component regulatory system</keyword>
<dbReference type="STRING" id="1641165.XM38_07975"/>
<evidence type="ECO:0000259" key="11">
    <source>
        <dbReference type="PROSITE" id="PS50109"/>
    </source>
</evidence>
<evidence type="ECO:0000256" key="10">
    <source>
        <dbReference type="SAM" id="Phobius"/>
    </source>
</evidence>
<dbReference type="InterPro" id="IPR005467">
    <property type="entry name" value="His_kinase_dom"/>
</dbReference>
<dbReference type="GO" id="GO:0016020">
    <property type="term" value="C:membrane"/>
    <property type="evidence" value="ECO:0007669"/>
    <property type="project" value="UniProtKB-SubCell"/>
</dbReference>
<evidence type="ECO:0000256" key="3">
    <source>
        <dbReference type="ARBA" id="ARBA00012438"/>
    </source>
</evidence>
<dbReference type="SUPFAM" id="SSF158472">
    <property type="entry name" value="HAMP domain-like"/>
    <property type="match status" value="1"/>
</dbReference>
<dbReference type="InterPro" id="IPR003594">
    <property type="entry name" value="HATPase_dom"/>
</dbReference>
<dbReference type="Gene3D" id="6.10.340.10">
    <property type="match status" value="1"/>
</dbReference>
<dbReference type="Pfam" id="PF00672">
    <property type="entry name" value="HAMP"/>
    <property type="match status" value="1"/>
</dbReference>
<dbReference type="PANTHER" id="PTHR43711">
    <property type="entry name" value="TWO-COMPONENT HISTIDINE KINASE"/>
    <property type="match status" value="1"/>
</dbReference>
<organism evidence="14 15">
    <name type="scientific">Halomicronema hongdechloris C2206</name>
    <dbReference type="NCBI Taxonomy" id="1641165"/>
    <lineage>
        <taxon>Bacteria</taxon>
        <taxon>Bacillati</taxon>
        <taxon>Cyanobacteriota</taxon>
        <taxon>Cyanophyceae</taxon>
        <taxon>Nodosilineales</taxon>
        <taxon>Nodosilineaceae</taxon>
        <taxon>Halomicronema</taxon>
    </lineage>
</organism>
<dbReference type="Pfam" id="PF00989">
    <property type="entry name" value="PAS"/>
    <property type="match status" value="1"/>
</dbReference>
<comment type="catalytic activity">
    <reaction evidence="1">
        <text>ATP + protein L-histidine = ADP + protein N-phospho-L-histidine.</text>
        <dbReference type="EC" id="2.7.13.3"/>
    </reaction>
</comment>
<dbReference type="InterPro" id="IPR004358">
    <property type="entry name" value="Sig_transdc_His_kin-like_C"/>
</dbReference>
<evidence type="ECO:0000259" key="12">
    <source>
        <dbReference type="PROSITE" id="PS50112"/>
    </source>
</evidence>
<keyword evidence="15" id="KW-1185">Reference proteome</keyword>
<dbReference type="InterPro" id="IPR003660">
    <property type="entry name" value="HAMP_dom"/>
</dbReference>
<dbReference type="KEGG" id="hhg:XM38_014460"/>
<dbReference type="InterPro" id="IPR036890">
    <property type="entry name" value="HATPase_C_sf"/>
</dbReference>
<dbReference type="AlphaFoldDB" id="A0A1Z3HK95"/>
<dbReference type="NCBIfam" id="TIGR00229">
    <property type="entry name" value="sensory_box"/>
    <property type="match status" value="1"/>
</dbReference>
<evidence type="ECO:0000256" key="9">
    <source>
        <dbReference type="SAM" id="Coils"/>
    </source>
</evidence>
<evidence type="ECO:0000259" key="13">
    <source>
        <dbReference type="PROSITE" id="PS50885"/>
    </source>
</evidence>
<gene>
    <name evidence="14" type="ORF">XM38_014460</name>
</gene>
<dbReference type="InterPro" id="IPR036097">
    <property type="entry name" value="HisK_dim/P_sf"/>
</dbReference>
<keyword evidence="5" id="KW-0808">Transferase</keyword>
<dbReference type="EC" id="2.7.13.3" evidence="3"/>
<keyword evidence="6 14" id="KW-0418">Kinase</keyword>
<name>A0A1Z3HK95_9CYAN</name>
<feature type="transmembrane region" description="Helical" evidence="10">
    <location>
        <begin position="192"/>
        <end position="213"/>
    </location>
</feature>
<dbReference type="InterPro" id="IPR003661">
    <property type="entry name" value="HisK_dim/P_dom"/>
</dbReference>
<dbReference type="Gene3D" id="3.30.450.20">
    <property type="entry name" value="PAS domain"/>
    <property type="match status" value="1"/>
</dbReference>
<evidence type="ECO:0000256" key="4">
    <source>
        <dbReference type="ARBA" id="ARBA00022553"/>
    </source>
</evidence>
<evidence type="ECO:0000256" key="2">
    <source>
        <dbReference type="ARBA" id="ARBA00004370"/>
    </source>
</evidence>
<keyword evidence="8 10" id="KW-0472">Membrane</keyword>
<dbReference type="Gene3D" id="3.30.565.10">
    <property type="entry name" value="Histidine kinase-like ATPase, C-terminal domain"/>
    <property type="match status" value="1"/>
</dbReference>
<dbReference type="InterPro" id="IPR035965">
    <property type="entry name" value="PAS-like_dom_sf"/>
</dbReference>
<keyword evidence="10" id="KW-0812">Transmembrane</keyword>
<reference evidence="14 15" key="1">
    <citation type="journal article" date="2016" name="Biochim. Biophys. Acta">
        <title>Characterization of red-shifted phycobilisomes isolated from the chlorophyll f-containing cyanobacterium Halomicronema hongdechloris.</title>
        <authorList>
            <person name="Li Y."/>
            <person name="Lin Y."/>
            <person name="Garvey C.J."/>
            <person name="Birch D."/>
            <person name="Corkery R.W."/>
            <person name="Loughlin P.C."/>
            <person name="Scheer H."/>
            <person name="Willows R.D."/>
            <person name="Chen M."/>
        </authorList>
    </citation>
    <scope>NUCLEOTIDE SEQUENCE [LARGE SCALE GENOMIC DNA]</scope>
    <source>
        <strain evidence="14 15">C2206</strain>
    </source>
</reference>
<dbReference type="Pfam" id="PF02518">
    <property type="entry name" value="HATPase_c"/>
    <property type="match status" value="1"/>
</dbReference>
<dbReference type="FunFam" id="1.10.287.130:FF:000001">
    <property type="entry name" value="Two-component sensor histidine kinase"/>
    <property type="match status" value="1"/>
</dbReference>
<dbReference type="PRINTS" id="PR00344">
    <property type="entry name" value="BCTRLSENSOR"/>
</dbReference>
<evidence type="ECO:0000313" key="15">
    <source>
        <dbReference type="Proteomes" id="UP000191901"/>
    </source>
</evidence>
<dbReference type="SMART" id="SM00091">
    <property type="entry name" value="PAS"/>
    <property type="match status" value="1"/>
</dbReference>
<dbReference type="EMBL" id="CP021983">
    <property type="protein sequence ID" value="ASC70507.1"/>
    <property type="molecule type" value="Genomic_DNA"/>
</dbReference>
<sequence>MIRLLNQIRELIVRWWGDFTLQTRLMAGATLMVSLLMSALTFWAVNTIQQDARLNDTRFGRDLGLLLAANVAPLVQKEDRTELARFSYSFYQSTSSVRYMLYADEDGNIFFGIPFSEATVQNSLTLRRRMQLPEDYAKNADRPMVRQHLTPAGEVTDVFVPLNYNGDYLGVLALGINPNPTVVASSHLTRDVTIAVFVSIWVMVILGAVFNALTITQPIKELLVGVKNIAAGNFKQRIDLPLGGELGELIHSFNDMAERLERYEEQNIEELTAEKAKLETLVSTIVDGAILLDADMNIVLVNPAARRMFGWDGHNLTAGNALEHFPNQVRVQLTRPLFQAVAGESEGMEFRIALTEPANRMVRILLNTVLDQAKENVKGIAITVQDITREVALNEAKAQFISNVSHELRTPLFNIKSFIETLHEYGTDLTATEQQEFLETANHETDRLTRLVNDVLDLSRLESNRRYQFEAVDIHQPIEQTLRTHQLNAKDKQIELVQKVAADLPPVFGNYDLLLQVFSNLVGNALKFTEAGGRVAIRAYPTPLKRQHPDEPACVRVEVSDTGIGIAPEDQEAIFDRFFRVENRVHTLEGTGLGLSIVKNIIEKHNSRVHLISEVGTGTTFWFDLAVYETEDADNAADLDNCDRTPSCQDSAVADPVVMGLAPDL</sequence>
<keyword evidence="10" id="KW-1133">Transmembrane helix</keyword>
<dbReference type="SUPFAM" id="SSF47384">
    <property type="entry name" value="Homodimeric domain of signal transducing histidine kinase"/>
    <property type="match status" value="1"/>
</dbReference>
<evidence type="ECO:0000256" key="6">
    <source>
        <dbReference type="ARBA" id="ARBA00022777"/>
    </source>
</evidence>
<evidence type="ECO:0000256" key="1">
    <source>
        <dbReference type="ARBA" id="ARBA00000085"/>
    </source>
</evidence>
<dbReference type="OrthoDB" id="9813151at2"/>
<dbReference type="NCBIfam" id="NF045911">
    <property type="entry name" value="TCSHisKinNblS"/>
    <property type="match status" value="1"/>
</dbReference>
<feature type="domain" description="HAMP" evidence="13">
    <location>
        <begin position="213"/>
        <end position="265"/>
    </location>
</feature>
<dbReference type="InterPro" id="IPR013767">
    <property type="entry name" value="PAS_fold"/>
</dbReference>
<dbReference type="PROSITE" id="PS50112">
    <property type="entry name" value="PAS"/>
    <property type="match status" value="1"/>
</dbReference>
<dbReference type="SMART" id="SM00387">
    <property type="entry name" value="HATPase_c"/>
    <property type="match status" value="1"/>
</dbReference>
<dbReference type="PROSITE" id="PS50885">
    <property type="entry name" value="HAMP"/>
    <property type="match status" value="1"/>
</dbReference>
<dbReference type="CDD" id="cd00130">
    <property type="entry name" value="PAS"/>
    <property type="match status" value="1"/>
</dbReference>
<dbReference type="SMART" id="SM00388">
    <property type="entry name" value="HisKA"/>
    <property type="match status" value="1"/>
</dbReference>
<evidence type="ECO:0000256" key="7">
    <source>
        <dbReference type="ARBA" id="ARBA00023012"/>
    </source>
</evidence>
<dbReference type="GO" id="GO:0006355">
    <property type="term" value="P:regulation of DNA-templated transcription"/>
    <property type="evidence" value="ECO:0007669"/>
    <property type="project" value="InterPro"/>
</dbReference>
<dbReference type="InterPro" id="IPR050736">
    <property type="entry name" value="Sensor_HK_Regulatory"/>
</dbReference>
<evidence type="ECO:0000256" key="5">
    <source>
        <dbReference type="ARBA" id="ARBA00022679"/>
    </source>
</evidence>